<dbReference type="Proteomes" id="UP001073227">
    <property type="component" value="Unassembled WGS sequence"/>
</dbReference>
<dbReference type="EMBL" id="JAOVZR010000001">
    <property type="protein sequence ID" value="MCY0147963.1"/>
    <property type="molecule type" value="Genomic_DNA"/>
</dbReference>
<dbReference type="InterPro" id="IPR023393">
    <property type="entry name" value="START-like_dom_sf"/>
</dbReference>
<dbReference type="InterPro" id="IPR013538">
    <property type="entry name" value="ASHA1/2-like_C"/>
</dbReference>
<gene>
    <name evidence="3" type="ORF">OEG84_09640</name>
</gene>
<evidence type="ECO:0000313" key="3">
    <source>
        <dbReference type="EMBL" id="MCY0147963.1"/>
    </source>
</evidence>
<organism evidence="3 4">
    <name type="scientific">Hoeflea algicola</name>
    <dbReference type="NCBI Taxonomy" id="2983763"/>
    <lineage>
        <taxon>Bacteria</taxon>
        <taxon>Pseudomonadati</taxon>
        <taxon>Pseudomonadota</taxon>
        <taxon>Alphaproteobacteria</taxon>
        <taxon>Hyphomicrobiales</taxon>
        <taxon>Rhizobiaceae</taxon>
        <taxon>Hoeflea</taxon>
    </lineage>
</organism>
<reference evidence="3" key="1">
    <citation type="submission" date="2022-10" db="EMBL/GenBank/DDBJ databases">
        <title>Hoeflea sp. G2-23, isolated from marine algae.</title>
        <authorList>
            <person name="Kristyanto S."/>
            <person name="Kim J.M."/>
            <person name="Jeon C.O."/>
        </authorList>
    </citation>
    <scope>NUCLEOTIDE SEQUENCE</scope>
    <source>
        <strain evidence="3">G2-23</strain>
    </source>
</reference>
<accession>A0ABT3Z8H4</accession>
<keyword evidence="4" id="KW-1185">Reference proteome</keyword>
<evidence type="ECO:0000313" key="4">
    <source>
        <dbReference type="Proteomes" id="UP001073227"/>
    </source>
</evidence>
<comment type="similarity">
    <text evidence="1">Belongs to the AHA1 family.</text>
</comment>
<name>A0ABT3Z8H4_9HYPH</name>
<dbReference type="Gene3D" id="3.30.530.20">
    <property type="match status" value="1"/>
</dbReference>
<proteinExistence type="inferred from homology"/>
<dbReference type="Pfam" id="PF08327">
    <property type="entry name" value="AHSA1"/>
    <property type="match status" value="1"/>
</dbReference>
<sequence>MSAELDSSKIIRVERIIAAPRDLVFEAFSDAKHLDAWWGPDGFTNETHEMDFSVGGLWRYTMHGADGKAWPNWIRYTEISAPSRIAYDHGGELGEPAHFVGIITFEELAQKTRVAITLVFETTQARDATVEFGAVAGGGQTLAKLERYVLGRQKPSA</sequence>
<comment type="caution">
    <text evidence="3">The sequence shown here is derived from an EMBL/GenBank/DDBJ whole genome shotgun (WGS) entry which is preliminary data.</text>
</comment>
<protein>
    <submittedName>
        <fullName evidence="3">SRPBCC family protein</fullName>
    </submittedName>
</protein>
<feature type="domain" description="Activator of Hsp90 ATPase homologue 1/2-like C-terminal" evidence="2">
    <location>
        <begin position="19"/>
        <end position="149"/>
    </location>
</feature>
<dbReference type="CDD" id="cd08894">
    <property type="entry name" value="SRPBCC_CalC_Aha1-like_1"/>
    <property type="match status" value="1"/>
</dbReference>
<evidence type="ECO:0000259" key="2">
    <source>
        <dbReference type="Pfam" id="PF08327"/>
    </source>
</evidence>
<dbReference type="RefSeq" id="WP_267653553.1">
    <property type="nucleotide sequence ID" value="NZ_JAOVZR010000001.1"/>
</dbReference>
<evidence type="ECO:0000256" key="1">
    <source>
        <dbReference type="ARBA" id="ARBA00006817"/>
    </source>
</evidence>
<dbReference type="SUPFAM" id="SSF55961">
    <property type="entry name" value="Bet v1-like"/>
    <property type="match status" value="1"/>
</dbReference>